<evidence type="ECO:0000313" key="3">
    <source>
        <dbReference type="Proteomes" id="UP001597347"/>
    </source>
</evidence>
<proteinExistence type="predicted"/>
<dbReference type="Gene3D" id="3.50.50.60">
    <property type="entry name" value="FAD/NAD(P)-binding domain"/>
    <property type="match status" value="1"/>
</dbReference>
<feature type="compositionally biased region" description="Basic and acidic residues" evidence="1">
    <location>
        <begin position="1"/>
        <end position="12"/>
    </location>
</feature>
<organism evidence="2 3">
    <name type="scientific">Amnibacterium endophyticum</name>
    <dbReference type="NCBI Taxonomy" id="2109337"/>
    <lineage>
        <taxon>Bacteria</taxon>
        <taxon>Bacillati</taxon>
        <taxon>Actinomycetota</taxon>
        <taxon>Actinomycetes</taxon>
        <taxon>Micrococcales</taxon>
        <taxon>Microbacteriaceae</taxon>
        <taxon>Amnibacterium</taxon>
    </lineage>
</organism>
<dbReference type="InterPro" id="IPR036188">
    <property type="entry name" value="FAD/NAD-bd_sf"/>
</dbReference>
<comment type="caution">
    <text evidence="2">The sequence shown here is derived from an EMBL/GenBank/DDBJ whole genome shotgun (WGS) entry which is preliminary data.</text>
</comment>
<reference evidence="3" key="1">
    <citation type="journal article" date="2019" name="Int. J. Syst. Evol. Microbiol.">
        <title>The Global Catalogue of Microorganisms (GCM) 10K type strain sequencing project: providing services to taxonomists for standard genome sequencing and annotation.</title>
        <authorList>
            <consortium name="The Broad Institute Genomics Platform"/>
            <consortium name="The Broad Institute Genome Sequencing Center for Infectious Disease"/>
            <person name="Wu L."/>
            <person name="Ma J."/>
        </authorList>
    </citation>
    <scope>NUCLEOTIDE SEQUENCE [LARGE SCALE GENOMIC DNA]</scope>
    <source>
        <strain evidence="3">CGMCC 1.12471</strain>
    </source>
</reference>
<sequence>MSRRPGRPDLVRTSRPVRRTQPVDTGRVRRRAIDLAADAATTVVVGGGCAGLALGVALAERGVPVVVADERPPGRDGRTWCHWDTGESLLPEASTRAWDRWEVRAGGAAVVAADPAHPYRLVRAHDYRAAAAARLAAASAGALRTGVRVEDVPEHLRHGDPLVVDARGPLPAAPVPPGRTVLHQRFVGRWVRTARPVFDDGVVTLMDFDRTAPGEDVRFFYVLPVAPDLALVECTVFARDRRRPLGLRDRVDAYVHERWGLEAGEWTVEGEEAGSIPMTDAPPPPQVDGAPLFGVRAGLTRPSSGYAYTRIQRAARDAAAAIARGEAPATPRDRPRTRLLDAVFLRFLRDRPELAGDVFVAMFAKLPGPLTVRFLTERSSPVDDLRMVLALPKVPFLRAAAATARERVLHRS</sequence>
<dbReference type="SUPFAM" id="SSF51905">
    <property type="entry name" value="FAD/NAD(P)-binding domain"/>
    <property type="match status" value="1"/>
</dbReference>
<evidence type="ECO:0000313" key="2">
    <source>
        <dbReference type="EMBL" id="MFD1720611.1"/>
    </source>
</evidence>
<accession>A0ABW4LEN8</accession>
<gene>
    <name evidence="2" type="ORF">ACFSBI_03545</name>
</gene>
<dbReference type="RefSeq" id="WP_377932091.1">
    <property type="nucleotide sequence ID" value="NZ_JBHUEA010000003.1"/>
</dbReference>
<feature type="region of interest" description="Disordered" evidence="1">
    <location>
        <begin position="1"/>
        <end position="25"/>
    </location>
</feature>
<dbReference type="Pfam" id="PF05834">
    <property type="entry name" value="Lycopene_cycl"/>
    <property type="match status" value="1"/>
</dbReference>
<evidence type="ECO:0000256" key="1">
    <source>
        <dbReference type="SAM" id="MobiDB-lite"/>
    </source>
</evidence>
<dbReference type="Proteomes" id="UP001597347">
    <property type="component" value="Unassembled WGS sequence"/>
</dbReference>
<dbReference type="EMBL" id="JBHUEA010000003">
    <property type="protein sequence ID" value="MFD1720611.1"/>
    <property type="molecule type" value="Genomic_DNA"/>
</dbReference>
<protein>
    <submittedName>
        <fullName evidence="2">Lycopene cyclase family protein</fullName>
    </submittedName>
</protein>
<name>A0ABW4LEN8_9MICO</name>
<keyword evidence="3" id="KW-1185">Reference proteome</keyword>